<dbReference type="PANTHER" id="PTHR43693:SF1">
    <property type="entry name" value="PROTEIN PHOSPHATASE CHEZ"/>
    <property type="match status" value="1"/>
</dbReference>
<dbReference type="AlphaFoldDB" id="A0A062UVS5"/>
<dbReference type="EMBL" id="JMIY01000007">
    <property type="protein sequence ID" value="KCZ71126.1"/>
    <property type="molecule type" value="Genomic_DNA"/>
</dbReference>
<sequence length="205" mass="22665">MDEIKTLTDFQYDALKEVGNIGMGQASTSLSKMMNQPVNISLPYLKLVPLLQLPQLVKNQNPVVGIIQELNGDERGFLLLLLSKESAKHMIKLMLGSAGETDAFDEMEESVLNEMSNIMNGTYISALSNFLGISIGLSIPFQVYDMSDAIVNQIIGLMMHQVNYVLLLKTEFKISSEKIDGAVLIFTDSMSLSIMLDAINRLLGR</sequence>
<reference evidence="5 6" key="1">
    <citation type="journal article" date="2013" name="Nature">
        <title>Anaerobic oxidation of methane coupled to nitrate reduction in a novel archaeal lineage.</title>
        <authorList>
            <person name="Haroon M.F."/>
            <person name="Hu S."/>
            <person name="Shi Y."/>
            <person name="Imelfort M."/>
            <person name="Keller J."/>
            <person name="Hugenholtz P."/>
            <person name="Yuan Z."/>
            <person name="Tyson G.W."/>
        </authorList>
    </citation>
    <scope>NUCLEOTIDE SEQUENCE [LARGE SCALE GENOMIC DNA]</scope>
    <source>
        <strain evidence="5 6">ANME-2d</strain>
    </source>
</reference>
<gene>
    <name evidence="5" type="ORF">ANME2D_03158</name>
</gene>
<dbReference type="SUPFAM" id="SSF103039">
    <property type="entry name" value="CheC-like"/>
    <property type="match status" value="1"/>
</dbReference>
<protein>
    <submittedName>
        <fullName evidence="5">Chemotaxis protein CheC, inhibitor of MCP methylation</fullName>
    </submittedName>
</protein>
<evidence type="ECO:0000313" key="6">
    <source>
        <dbReference type="Proteomes" id="UP000027153"/>
    </source>
</evidence>
<dbReference type="InterPro" id="IPR007597">
    <property type="entry name" value="CheC"/>
</dbReference>
<dbReference type="RefSeq" id="WP_048093330.1">
    <property type="nucleotide sequence ID" value="NZ_JMIY01000007.1"/>
</dbReference>
<evidence type="ECO:0000259" key="3">
    <source>
        <dbReference type="Pfam" id="PF04509"/>
    </source>
</evidence>
<feature type="domain" description="Chemotaxis phosphatase CheX-like" evidence="4">
    <location>
        <begin position="65"/>
        <end position="143"/>
    </location>
</feature>
<dbReference type="Proteomes" id="UP000027153">
    <property type="component" value="Unassembled WGS sequence"/>
</dbReference>
<dbReference type="GO" id="GO:0006935">
    <property type="term" value="P:chemotaxis"/>
    <property type="evidence" value="ECO:0007669"/>
    <property type="project" value="UniProtKB-KW"/>
</dbReference>
<dbReference type="PANTHER" id="PTHR43693">
    <property type="entry name" value="PROTEIN PHOSPHATASE CHEZ"/>
    <property type="match status" value="1"/>
</dbReference>
<keyword evidence="1" id="KW-0145">Chemotaxis</keyword>
<keyword evidence="2" id="KW-0378">Hydrolase</keyword>
<comment type="caution">
    <text evidence="5">The sequence shown here is derived from an EMBL/GenBank/DDBJ whole genome shotgun (WGS) entry which is preliminary data.</text>
</comment>
<dbReference type="InterPro" id="IPR028976">
    <property type="entry name" value="CheC-like_sf"/>
</dbReference>
<dbReference type="InterPro" id="IPR028051">
    <property type="entry name" value="CheX-like_dom"/>
</dbReference>
<dbReference type="GO" id="GO:0016787">
    <property type="term" value="F:hydrolase activity"/>
    <property type="evidence" value="ECO:0007669"/>
    <property type="project" value="UniProtKB-KW"/>
</dbReference>
<dbReference type="Pfam" id="PF13690">
    <property type="entry name" value="CheX"/>
    <property type="match status" value="1"/>
</dbReference>
<dbReference type="InterPro" id="IPR050992">
    <property type="entry name" value="CheZ_family_phosphatases"/>
</dbReference>
<feature type="domain" description="CheC-like protein" evidence="3">
    <location>
        <begin position="12"/>
        <end position="41"/>
    </location>
</feature>
<keyword evidence="6" id="KW-1185">Reference proteome</keyword>
<dbReference type="OrthoDB" id="182374at2157"/>
<evidence type="ECO:0000256" key="2">
    <source>
        <dbReference type="ARBA" id="ARBA00022801"/>
    </source>
</evidence>
<dbReference type="Pfam" id="PF04509">
    <property type="entry name" value="CheC"/>
    <property type="match status" value="1"/>
</dbReference>
<evidence type="ECO:0000256" key="1">
    <source>
        <dbReference type="ARBA" id="ARBA00022500"/>
    </source>
</evidence>
<organism evidence="5 6">
    <name type="scientific">Candidatus Methanoperedens nitratireducens</name>
    <dbReference type="NCBI Taxonomy" id="1392998"/>
    <lineage>
        <taxon>Archaea</taxon>
        <taxon>Methanobacteriati</taxon>
        <taxon>Methanobacteriota</taxon>
        <taxon>Stenosarchaea group</taxon>
        <taxon>Methanomicrobia</taxon>
        <taxon>Methanosarcinales</taxon>
        <taxon>ANME-2 cluster</taxon>
        <taxon>Candidatus Methanoperedentaceae</taxon>
        <taxon>Candidatus Methanoperedens</taxon>
    </lineage>
</organism>
<name>A0A062UVS5_9EURY</name>
<accession>A0A062UVS5</accession>
<dbReference type="Gene3D" id="3.40.1550.10">
    <property type="entry name" value="CheC-like"/>
    <property type="match status" value="1"/>
</dbReference>
<proteinExistence type="predicted"/>
<evidence type="ECO:0000313" key="5">
    <source>
        <dbReference type="EMBL" id="KCZ71126.1"/>
    </source>
</evidence>
<dbReference type="CDD" id="cd17909">
    <property type="entry name" value="CheC_ClassI"/>
    <property type="match status" value="1"/>
</dbReference>
<evidence type="ECO:0000259" key="4">
    <source>
        <dbReference type="Pfam" id="PF13690"/>
    </source>
</evidence>